<dbReference type="Pfam" id="PF13538">
    <property type="entry name" value="UvrD_C_2"/>
    <property type="match status" value="1"/>
</dbReference>
<dbReference type="EMBL" id="JAWDJO010000014">
    <property type="protein sequence ID" value="KAL1900320.1"/>
    <property type="molecule type" value="Genomic_DNA"/>
</dbReference>
<sequence length="979" mass="109798">MRQAFVRGQSTPPSLRPVWPVYNQKSSPVPRIRHFSIATKSASLRKLLRQILPSSSLTRTPPSLSQWKADNSRGWHSIYNMEASSEESDRLALSPSARLQQSRSQSSTRSPSPANSTAPSTPITPSTTSGATSFVSAATIRNGETKVENHSPSPPKRRRKKGQFVPSEEQKRIVELSKDHNVLVSARPGSGKTSTAEALVADAGPDERIAILTYSRRLCVETKKRLEKYSSSCSVLTFHAMACRLFGSSLHTDAQLLAELKRLNHGECKPLRWSGRPYDIIVLDEFQDCTPLLFWLVCIFIRVNNRALGKSARLVILGDDKQAIYGFRKADARFLNFAPDLLGPLSPEYPWAKQTLSKSFRLSHQTVDFINTVYLKGQKYMRGSKSGPMPIFLNANIFKPGPIAAKLMSLINKYRAENTAILAPSVRGSQIMSGLVNILAEEYGVPIAVSTNDDVPLDERVIKGKVSAATIHQFKGSERDLVILLGVSNHSYFNFIARDAPDDHCTNQIFVGLTRAREQLVVVNYSKEPLLSFLSVDDIPDKAIWDKTRDIPVTENELIHGPKPGRPAQNGLLLNSTSSVIDVVRFIPDEELQALIDRYLDIQTISPALPENEQINLPVIIPTKWNIQKPREDKSDKSSEDQFYPQDDWNFHEAVSDLNGLAVVAVCEHKMLGTLTTLIPPNEASNDNTDLKVLNSWLGGNLTKENVHWLCQKACEYESKRSKFKPRFLQMQTQECDWITPEDLAAARTRLNEELANSPYGKGLAFEVSFRHEYTIDNETTQFIGMADIIGVKADPKKEESKKDSKKSDTTTNPLHSANTSRKHSACLWEIKFVSTLTNEHILQTILYAQLFTIEHKCLPEVIILFNVRTGEKLQIKMKVRADGTSPEKLLAKFTEQVFRLKFVTAAISEDDEFIMDNLMTREEAIAVVDRPGVALVKDEKKVYKDEVIQAWKDNQGITFEQDDSNDVAHLKNKENNSS</sequence>
<feature type="domain" description="UvrD-like helicase C-terminal" evidence="2">
    <location>
        <begin position="466"/>
        <end position="523"/>
    </location>
</feature>
<keyword evidence="4" id="KW-1185">Reference proteome</keyword>
<proteinExistence type="predicted"/>
<feature type="region of interest" description="Disordered" evidence="1">
    <location>
        <begin position="795"/>
        <end position="819"/>
    </location>
</feature>
<reference evidence="3 4" key="1">
    <citation type="journal article" date="2024" name="IMA Fungus">
        <title>IMA Genome - F19 : A genome assembly and annotation guide to empower mycologists, including annotated draft genome sequences of Ceratocystis pirilliformis, Diaporthe australafricana, Fusarium ophioides, Paecilomyces lecythidis, and Sporothrix stenoceras.</title>
        <authorList>
            <person name="Aylward J."/>
            <person name="Wilson A.M."/>
            <person name="Visagie C.M."/>
            <person name="Spraker J."/>
            <person name="Barnes I."/>
            <person name="Buitendag C."/>
            <person name="Ceriani C."/>
            <person name="Del Mar Angel L."/>
            <person name="du Plessis D."/>
            <person name="Fuchs T."/>
            <person name="Gasser K."/>
            <person name="Kramer D."/>
            <person name="Li W."/>
            <person name="Munsamy K."/>
            <person name="Piso A."/>
            <person name="Price J.L."/>
            <person name="Sonnekus B."/>
            <person name="Thomas C."/>
            <person name="van der Nest A."/>
            <person name="van Dijk A."/>
            <person name="van Heerden A."/>
            <person name="van Vuuren N."/>
            <person name="Yilmaz N."/>
            <person name="Duong T.A."/>
            <person name="van der Merwe N.A."/>
            <person name="Wingfield M.J."/>
            <person name="Wingfield B.D."/>
        </authorList>
    </citation>
    <scope>NUCLEOTIDE SEQUENCE [LARGE SCALE GENOMIC DNA]</scope>
    <source>
        <strain evidence="3 4">CMW 12675</strain>
    </source>
</reference>
<dbReference type="Gene3D" id="3.40.50.300">
    <property type="entry name" value="P-loop containing nucleotide triphosphate hydrolases"/>
    <property type="match status" value="2"/>
</dbReference>
<dbReference type="InterPro" id="IPR000212">
    <property type="entry name" value="DNA_helicase_UvrD/REP"/>
</dbReference>
<dbReference type="CDD" id="cd17932">
    <property type="entry name" value="DEXQc_UvrD"/>
    <property type="match status" value="1"/>
</dbReference>
<accession>A0ABR3ZIS1</accession>
<dbReference type="SUPFAM" id="SSF52540">
    <property type="entry name" value="P-loop containing nucleoside triphosphate hydrolases"/>
    <property type="match status" value="1"/>
</dbReference>
<evidence type="ECO:0000313" key="4">
    <source>
        <dbReference type="Proteomes" id="UP001583280"/>
    </source>
</evidence>
<feature type="region of interest" description="Disordered" evidence="1">
    <location>
        <begin position="86"/>
        <end position="169"/>
    </location>
</feature>
<comment type="caution">
    <text evidence="3">The sequence shown here is derived from an EMBL/GenBank/DDBJ whole genome shotgun (WGS) entry which is preliminary data.</text>
</comment>
<dbReference type="PANTHER" id="PTHR11070">
    <property type="entry name" value="UVRD / RECB / PCRA DNA HELICASE FAMILY MEMBER"/>
    <property type="match status" value="1"/>
</dbReference>
<dbReference type="Proteomes" id="UP001583280">
    <property type="component" value="Unassembled WGS sequence"/>
</dbReference>
<gene>
    <name evidence="3" type="ORF">Cpir12675_001004</name>
</gene>
<dbReference type="PANTHER" id="PTHR11070:SF66">
    <property type="entry name" value="UVRD-LIKE HELICASE C-TERMINAL DOMAIN-CONTAINING PROTEIN"/>
    <property type="match status" value="1"/>
</dbReference>
<evidence type="ECO:0000256" key="1">
    <source>
        <dbReference type="SAM" id="MobiDB-lite"/>
    </source>
</evidence>
<name>A0ABR3ZIS1_9PEZI</name>
<dbReference type="InterPro" id="IPR027785">
    <property type="entry name" value="UvrD-like_helicase_C"/>
</dbReference>
<organism evidence="3 4">
    <name type="scientific">Ceratocystis pirilliformis</name>
    <dbReference type="NCBI Taxonomy" id="259994"/>
    <lineage>
        <taxon>Eukaryota</taxon>
        <taxon>Fungi</taxon>
        <taxon>Dikarya</taxon>
        <taxon>Ascomycota</taxon>
        <taxon>Pezizomycotina</taxon>
        <taxon>Sordariomycetes</taxon>
        <taxon>Hypocreomycetidae</taxon>
        <taxon>Microascales</taxon>
        <taxon>Ceratocystidaceae</taxon>
        <taxon>Ceratocystis</taxon>
    </lineage>
</organism>
<feature type="compositionally biased region" description="Low complexity" evidence="1">
    <location>
        <begin position="94"/>
        <end position="133"/>
    </location>
</feature>
<dbReference type="Pfam" id="PF13245">
    <property type="entry name" value="AAA_19"/>
    <property type="match status" value="1"/>
</dbReference>
<evidence type="ECO:0000313" key="3">
    <source>
        <dbReference type="EMBL" id="KAL1900320.1"/>
    </source>
</evidence>
<evidence type="ECO:0000259" key="2">
    <source>
        <dbReference type="Pfam" id="PF13538"/>
    </source>
</evidence>
<feature type="compositionally biased region" description="Basic and acidic residues" evidence="1">
    <location>
        <begin position="795"/>
        <end position="809"/>
    </location>
</feature>
<dbReference type="InterPro" id="IPR027417">
    <property type="entry name" value="P-loop_NTPase"/>
</dbReference>
<protein>
    <recommendedName>
        <fullName evidence="2">UvrD-like helicase C-terminal domain-containing protein</fullName>
    </recommendedName>
</protein>